<accession>A0A392PRA1</accession>
<evidence type="ECO:0000256" key="6">
    <source>
        <dbReference type="ARBA" id="ARBA00022801"/>
    </source>
</evidence>
<keyword evidence="3" id="KW-0548">Nucleotidyltransferase</keyword>
<name>A0A392PRA1_9FABA</name>
<feature type="domain" description="Reverse transcriptase" evidence="8">
    <location>
        <begin position="66"/>
        <end position="187"/>
    </location>
</feature>
<keyword evidence="4" id="KW-0540">Nuclease</keyword>
<protein>
    <submittedName>
        <fullName evidence="9">RNA-directed DNA polymerase (Reverse transcriptase)</fullName>
    </submittedName>
</protein>
<evidence type="ECO:0000313" key="9">
    <source>
        <dbReference type="EMBL" id="MCI14613.1"/>
    </source>
</evidence>
<dbReference type="PANTHER" id="PTHR24559">
    <property type="entry name" value="TRANSPOSON TY3-I GAG-POL POLYPROTEIN"/>
    <property type="match status" value="1"/>
</dbReference>
<dbReference type="Proteomes" id="UP000265520">
    <property type="component" value="Unassembled WGS sequence"/>
</dbReference>
<organism evidence="9 10">
    <name type="scientific">Trifolium medium</name>
    <dbReference type="NCBI Taxonomy" id="97028"/>
    <lineage>
        <taxon>Eukaryota</taxon>
        <taxon>Viridiplantae</taxon>
        <taxon>Streptophyta</taxon>
        <taxon>Embryophyta</taxon>
        <taxon>Tracheophyta</taxon>
        <taxon>Spermatophyta</taxon>
        <taxon>Magnoliopsida</taxon>
        <taxon>eudicotyledons</taxon>
        <taxon>Gunneridae</taxon>
        <taxon>Pentapetalae</taxon>
        <taxon>rosids</taxon>
        <taxon>fabids</taxon>
        <taxon>Fabales</taxon>
        <taxon>Fabaceae</taxon>
        <taxon>Papilionoideae</taxon>
        <taxon>50 kb inversion clade</taxon>
        <taxon>NPAAA clade</taxon>
        <taxon>Hologalegina</taxon>
        <taxon>IRL clade</taxon>
        <taxon>Trifolieae</taxon>
        <taxon>Trifolium</taxon>
    </lineage>
</organism>
<dbReference type="EMBL" id="LXQA010093095">
    <property type="protein sequence ID" value="MCI14613.1"/>
    <property type="molecule type" value="Genomic_DNA"/>
</dbReference>
<dbReference type="InterPro" id="IPR043128">
    <property type="entry name" value="Rev_trsase/Diguanyl_cyclase"/>
</dbReference>
<dbReference type="InterPro" id="IPR053134">
    <property type="entry name" value="RNA-dir_DNA_polymerase"/>
</dbReference>
<keyword evidence="7 9" id="KW-0695">RNA-directed DNA polymerase</keyword>
<dbReference type="InterPro" id="IPR000477">
    <property type="entry name" value="RT_dom"/>
</dbReference>
<feature type="non-terminal residue" evidence="9">
    <location>
        <position position="187"/>
    </location>
</feature>
<evidence type="ECO:0000256" key="2">
    <source>
        <dbReference type="ARBA" id="ARBA00022679"/>
    </source>
</evidence>
<reference evidence="9 10" key="1">
    <citation type="journal article" date="2018" name="Front. Plant Sci.">
        <title>Red Clover (Trifolium pratense) and Zigzag Clover (T. medium) - A Picture of Genomic Similarities and Differences.</title>
        <authorList>
            <person name="Dluhosova J."/>
            <person name="Istvanek J."/>
            <person name="Nedelnik J."/>
            <person name="Repkova J."/>
        </authorList>
    </citation>
    <scope>NUCLEOTIDE SEQUENCE [LARGE SCALE GENOMIC DNA]</scope>
    <source>
        <strain evidence="10">cv. 10/8</strain>
        <tissue evidence="9">Leaf</tissue>
    </source>
</reference>
<evidence type="ECO:0000313" key="10">
    <source>
        <dbReference type="Proteomes" id="UP000265520"/>
    </source>
</evidence>
<dbReference type="FunFam" id="3.10.10.10:FF:000007">
    <property type="entry name" value="Retrovirus-related Pol polyprotein from transposon 17.6-like Protein"/>
    <property type="match status" value="1"/>
</dbReference>
<dbReference type="Pfam" id="PF00078">
    <property type="entry name" value="RVT_1"/>
    <property type="match status" value="1"/>
</dbReference>
<dbReference type="GO" id="GO:0003964">
    <property type="term" value="F:RNA-directed DNA polymerase activity"/>
    <property type="evidence" value="ECO:0007669"/>
    <property type="project" value="UniProtKB-KW"/>
</dbReference>
<evidence type="ECO:0000256" key="4">
    <source>
        <dbReference type="ARBA" id="ARBA00022722"/>
    </source>
</evidence>
<dbReference type="InterPro" id="IPR043502">
    <property type="entry name" value="DNA/RNA_pol_sf"/>
</dbReference>
<keyword evidence="5" id="KW-0255">Endonuclease</keyword>
<keyword evidence="6" id="KW-0378">Hydrolase</keyword>
<dbReference type="SUPFAM" id="SSF56672">
    <property type="entry name" value="DNA/RNA polymerases"/>
    <property type="match status" value="1"/>
</dbReference>
<feature type="non-terminal residue" evidence="9">
    <location>
        <position position="1"/>
    </location>
</feature>
<dbReference type="PROSITE" id="PS50878">
    <property type="entry name" value="RT_POL"/>
    <property type="match status" value="1"/>
</dbReference>
<evidence type="ECO:0000256" key="1">
    <source>
        <dbReference type="ARBA" id="ARBA00022670"/>
    </source>
</evidence>
<dbReference type="AlphaFoldDB" id="A0A392PRA1"/>
<keyword evidence="1" id="KW-0645">Protease</keyword>
<evidence type="ECO:0000259" key="8">
    <source>
        <dbReference type="PROSITE" id="PS50878"/>
    </source>
</evidence>
<evidence type="ECO:0000256" key="3">
    <source>
        <dbReference type="ARBA" id="ARBA00022695"/>
    </source>
</evidence>
<keyword evidence="10" id="KW-1185">Reference proteome</keyword>
<evidence type="ECO:0000256" key="7">
    <source>
        <dbReference type="ARBA" id="ARBA00022918"/>
    </source>
</evidence>
<dbReference type="Gene3D" id="3.10.10.10">
    <property type="entry name" value="HIV Type 1 Reverse Transcriptase, subunit A, domain 1"/>
    <property type="match status" value="1"/>
</dbReference>
<dbReference type="GO" id="GO:0008233">
    <property type="term" value="F:peptidase activity"/>
    <property type="evidence" value="ECO:0007669"/>
    <property type="project" value="UniProtKB-KW"/>
</dbReference>
<keyword evidence="2" id="KW-0808">Transferase</keyword>
<dbReference type="PANTHER" id="PTHR24559:SF444">
    <property type="entry name" value="REVERSE TRANSCRIPTASE DOMAIN-CONTAINING PROTEIN"/>
    <property type="match status" value="1"/>
</dbReference>
<dbReference type="Gene3D" id="3.30.70.270">
    <property type="match status" value="1"/>
</dbReference>
<evidence type="ECO:0000256" key="5">
    <source>
        <dbReference type="ARBA" id="ARBA00022759"/>
    </source>
</evidence>
<dbReference type="GO" id="GO:0006508">
    <property type="term" value="P:proteolysis"/>
    <property type="evidence" value="ECO:0007669"/>
    <property type="project" value="UniProtKB-KW"/>
</dbReference>
<sequence>VKLRWKRLVVCEFPGVFPGDIYDVPPEREVEFTIDLVPGTGPISMAPYRMSASELCELKKQLEELLEKKFIRPSVSPWGAPVLLIKKKDGSMRLCIDYLQLNKVTIENKYPLPMIDDLMDQLVGARVFSKIDLRSGYHQIKVKADDVPKTAFRTRYSHYEYTVMPFGVTNAPAIFMDYMNRIFHPFL</sequence>
<dbReference type="GO" id="GO:0004519">
    <property type="term" value="F:endonuclease activity"/>
    <property type="evidence" value="ECO:0007669"/>
    <property type="project" value="UniProtKB-KW"/>
</dbReference>
<proteinExistence type="predicted"/>
<dbReference type="CDD" id="cd01647">
    <property type="entry name" value="RT_LTR"/>
    <property type="match status" value="1"/>
</dbReference>
<comment type="caution">
    <text evidence="9">The sequence shown here is derived from an EMBL/GenBank/DDBJ whole genome shotgun (WGS) entry which is preliminary data.</text>
</comment>